<feature type="domain" description="Luciferase-like" evidence="2">
    <location>
        <begin position="6"/>
        <end position="301"/>
    </location>
</feature>
<keyword evidence="3" id="KW-0560">Oxidoreductase</keyword>
<evidence type="ECO:0000313" key="3">
    <source>
        <dbReference type="EMBL" id="OAS15228.1"/>
    </source>
</evidence>
<comment type="caution">
    <text evidence="3">The sequence shown here is derived from an EMBL/GenBank/DDBJ whole genome shotgun (WGS) entry which is preliminary data.</text>
</comment>
<dbReference type="SUPFAM" id="SSF51679">
    <property type="entry name" value="Bacterial luciferase-like"/>
    <property type="match status" value="1"/>
</dbReference>
<comment type="similarity">
    <text evidence="1">To bacterial alkanal monooxygenase alpha and beta chains.</text>
</comment>
<dbReference type="InterPro" id="IPR036661">
    <property type="entry name" value="Luciferase-like_sf"/>
</dbReference>
<dbReference type="Pfam" id="PF00296">
    <property type="entry name" value="Bac_luciferase"/>
    <property type="match status" value="1"/>
</dbReference>
<keyword evidence="4" id="KW-1185">Reference proteome</keyword>
<evidence type="ECO:0000313" key="4">
    <source>
        <dbReference type="Proteomes" id="UP000078454"/>
    </source>
</evidence>
<dbReference type="NCBIfam" id="TIGR03558">
    <property type="entry name" value="oxido_grp_1"/>
    <property type="match status" value="1"/>
</dbReference>
<proteinExistence type="predicted"/>
<protein>
    <submittedName>
        <fullName evidence="3">Alkane 1-monooxygenase</fullName>
    </submittedName>
</protein>
<evidence type="ECO:0000259" key="2">
    <source>
        <dbReference type="Pfam" id="PF00296"/>
    </source>
</evidence>
<dbReference type="PANTHER" id="PTHR30137:SF19">
    <property type="entry name" value="LUCIFERASE-LIKE MONOOXYGENASE"/>
    <property type="match status" value="1"/>
</dbReference>
<dbReference type="RefSeq" id="WP_068668435.1">
    <property type="nucleotide sequence ID" value="NZ_LYPB01000084.1"/>
</dbReference>
<name>A0A198A2K1_9BACL</name>
<dbReference type="GO" id="GO:0004497">
    <property type="term" value="F:monooxygenase activity"/>
    <property type="evidence" value="ECO:0007669"/>
    <property type="project" value="UniProtKB-KW"/>
</dbReference>
<sequence>MGIKLSILDQSVVFPGETAYDAFQHTIELVQKAESLSYNRFWVSEHHDSEQVAGSSPEVLISHLLAKTERIRIGSGGIMLQHYSPYKVAENFNVLASLAPGRVDLGIGRAPGGLPRSTKALQQGITEAASLSHKLEDLQQFVTNQLHDEHPLKGLKVSPIPTVPVDIYILGASAASAQSAAEAGLPYVFAQFINGDHAIAEAAFEAYHHHFNTGKGTQPKLLLALSLIVADTEEEAIKLAGEYKNVKIHLENGKTLTVGTLEQAEEYGRQTQAKFTVEEKQAEITKGTKETVRQKLLEIQQKYNIDEFIVTTSVKDFSKRLRSFELLSEAFAELLV</sequence>
<dbReference type="PANTHER" id="PTHR30137">
    <property type="entry name" value="LUCIFERASE-LIKE MONOOXYGENASE"/>
    <property type="match status" value="1"/>
</dbReference>
<dbReference type="AlphaFoldDB" id="A0A198A2K1"/>
<organism evidence="3 4">
    <name type="scientific">Paenibacillus oryzisoli</name>
    <dbReference type="NCBI Taxonomy" id="1850517"/>
    <lineage>
        <taxon>Bacteria</taxon>
        <taxon>Bacillati</taxon>
        <taxon>Bacillota</taxon>
        <taxon>Bacilli</taxon>
        <taxon>Bacillales</taxon>
        <taxon>Paenibacillaceae</taxon>
        <taxon>Paenibacillus</taxon>
    </lineage>
</organism>
<dbReference type="Proteomes" id="UP000078454">
    <property type="component" value="Unassembled WGS sequence"/>
</dbReference>
<dbReference type="InterPro" id="IPR050766">
    <property type="entry name" value="Bact_Lucif_Oxidored"/>
</dbReference>
<dbReference type="STRING" id="1850517.A8708_22775"/>
<gene>
    <name evidence="3" type="ORF">A8708_22775</name>
</gene>
<evidence type="ECO:0000256" key="1">
    <source>
        <dbReference type="ARBA" id="ARBA00007789"/>
    </source>
</evidence>
<dbReference type="Gene3D" id="3.20.20.30">
    <property type="entry name" value="Luciferase-like domain"/>
    <property type="match status" value="1"/>
</dbReference>
<dbReference type="InterPro" id="IPR019949">
    <property type="entry name" value="CmoO-like"/>
</dbReference>
<dbReference type="GO" id="GO:0005829">
    <property type="term" value="C:cytosol"/>
    <property type="evidence" value="ECO:0007669"/>
    <property type="project" value="TreeGrafter"/>
</dbReference>
<keyword evidence="3" id="KW-0503">Monooxygenase</keyword>
<dbReference type="GO" id="GO:0016705">
    <property type="term" value="F:oxidoreductase activity, acting on paired donors, with incorporation or reduction of molecular oxygen"/>
    <property type="evidence" value="ECO:0007669"/>
    <property type="project" value="InterPro"/>
</dbReference>
<dbReference type="OrthoDB" id="9780518at2"/>
<dbReference type="InterPro" id="IPR011251">
    <property type="entry name" value="Luciferase-like_dom"/>
</dbReference>
<dbReference type="EMBL" id="LYPB01000084">
    <property type="protein sequence ID" value="OAS15228.1"/>
    <property type="molecule type" value="Genomic_DNA"/>
</dbReference>
<accession>A0A198A2K1</accession>
<dbReference type="FunFam" id="3.20.20.30:FF:000002">
    <property type="entry name" value="LLM class flavin-dependent oxidoreductase"/>
    <property type="match status" value="1"/>
</dbReference>
<reference evidence="3 4" key="1">
    <citation type="submission" date="2016-05" db="EMBL/GenBank/DDBJ databases">
        <title>Paenibacillus sp. 1ZS3-15 nov., isolated from the rhizosphere soil.</title>
        <authorList>
            <person name="Zhang X.X."/>
            <person name="Zhang J."/>
        </authorList>
    </citation>
    <scope>NUCLEOTIDE SEQUENCE [LARGE SCALE GENOMIC DNA]</scope>
    <source>
        <strain evidence="3 4">1ZS3-15</strain>
    </source>
</reference>